<organism evidence="8 9">
    <name type="scientific">Trichomonascus ciferrii</name>
    <dbReference type="NCBI Taxonomy" id="44093"/>
    <lineage>
        <taxon>Eukaryota</taxon>
        <taxon>Fungi</taxon>
        <taxon>Dikarya</taxon>
        <taxon>Ascomycota</taxon>
        <taxon>Saccharomycotina</taxon>
        <taxon>Dipodascomycetes</taxon>
        <taxon>Dipodascales</taxon>
        <taxon>Trichomonascaceae</taxon>
        <taxon>Trichomonascus</taxon>
        <taxon>Trichomonascus ciferrii complex</taxon>
    </lineage>
</organism>
<dbReference type="AlphaFoldDB" id="A0A642V9W7"/>
<sequence>MASSEASTGSLGASPRKQSTGLVHAYINRSAWTSSNKGLYVDTTRQPRAGETNGKEYHFVAVPEFKDLIEKGAFIEWAQFSNNYYGTSVAAVKDVSEKQGKQCILDIDMQGVISVKKTDLNARFLFIAPPSLDDLKQRLEGRGTETPESLKARLEQATKEMEYSKQENAHDKIIVNDDLEKAYTELKDFVTQE</sequence>
<proteinExistence type="inferred from homology"/>
<protein>
    <recommendedName>
        <fullName evidence="2">guanylate kinase</fullName>
        <ecNumber evidence="2">2.7.4.8</ecNumber>
    </recommendedName>
</protein>
<dbReference type="NCBIfam" id="TIGR03263">
    <property type="entry name" value="guanyl_kin"/>
    <property type="match status" value="1"/>
</dbReference>
<evidence type="ECO:0000256" key="3">
    <source>
        <dbReference type="ARBA" id="ARBA00022679"/>
    </source>
</evidence>
<dbReference type="InterPro" id="IPR027417">
    <property type="entry name" value="P-loop_NTPase"/>
</dbReference>
<name>A0A642V9W7_9ASCO</name>
<dbReference type="Gene3D" id="3.40.50.300">
    <property type="entry name" value="P-loop containing nucleotide triphosphate hydrolases"/>
    <property type="match status" value="1"/>
</dbReference>
<evidence type="ECO:0000256" key="4">
    <source>
        <dbReference type="ARBA" id="ARBA00022741"/>
    </source>
</evidence>
<dbReference type="EMBL" id="SWFS01000220">
    <property type="protein sequence ID" value="KAA8913801.1"/>
    <property type="molecule type" value="Genomic_DNA"/>
</dbReference>
<evidence type="ECO:0000256" key="1">
    <source>
        <dbReference type="ARBA" id="ARBA00005790"/>
    </source>
</evidence>
<accession>A0A642V9W7</accession>
<dbReference type="InterPro" id="IPR008144">
    <property type="entry name" value="Guanylate_kin-like_dom"/>
</dbReference>
<evidence type="ECO:0000259" key="7">
    <source>
        <dbReference type="PROSITE" id="PS50052"/>
    </source>
</evidence>
<dbReference type="InterPro" id="IPR017665">
    <property type="entry name" value="Guanylate_kinase"/>
</dbReference>
<dbReference type="PROSITE" id="PS50052">
    <property type="entry name" value="GUANYLATE_KINASE_2"/>
    <property type="match status" value="1"/>
</dbReference>
<comment type="similarity">
    <text evidence="1">Belongs to the guanylate kinase family.</text>
</comment>
<dbReference type="PANTHER" id="PTHR23117:SF13">
    <property type="entry name" value="GUANYLATE KINASE"/>
    <property type="match status" value="1"/>
</dbReference>
<keyword evidence="3" id="KW-0808">Transferase</keyword>
<dbReference type="InterPro" id="IPR020590">
    <property type="entry name" value="Guanylate_kinase_CS"/>
</dbReference>
<evidence type="ECO:0000256" key="5">
    <source>
        <dbReference type="ARBA" id="ARBA00022777"/>
    </source>
</evidence>
<evidence type="ECO:0000256" key="6">
    <source>
        <dbReference type="ARBA" id="ARBA00022840"/>
    </source>
</evidence>
<dbReference type="Pfam" id="PF00625">
    <property type="entry name" value="Guanylate_kin"/>
    <property type="match status" value="1"/>
</dbReference>
<gene>
    <name evidence="8" type="ORF">TRICI_003109</name>
</gene>
<dbReference type="SUPFAM" id="SSF52540">
    <property type="entry name" value="P-loop containing nucleoside triphosphate hydrolases"/>
    <property type="match status" value="1"/>
</dbReference>
<dbReference type="EC" id="2.7.4.8" evidence="2"/>
<comment type="caution">
    <text evidence="8">The sequence shown here is derived from an EMBL/GenBank/DDBJ whole genome shotgun (WGS) entry which is preliminary data.</text>
</comment>
<keyword evidence="5" id="KW-0418">Kinase</keyword>
<keyword evidence="4" id="KW-0547">Nucleotide-binding</keyword>
<keyword evidence="9" id="KW-1185">Reference proteome</keyword>
<dbReference type="PANTHER" id="PTHR23117">
    <property type="entry name" value="GUANYLATE KINASE-RELATED"/>
    <property type="match status" value="1"/>
</dbReference>
<dbReference type="GO" id="GO:0005829">
    <property type="term" value="C:cytosol"/>
    <property type="evidence" value="ECO:0007669"/>
    <property type="project" value="TreeGrafter"/>
</dbReference>
<keyword evidence="6" id="KW-0067">ATP-binding</keyword>
<dbReference type="VEuPathDB" id="FungiDB:TRICI_003109"/>
<evidence type="ECO:0000313" key="8">
    <source>
        <dbReference type="EMBL" id="KAA8913801.1"/>
    </source>
</evidence>
<dbReference type="CDD" id="cd00071">
    <property type="entry name" value="GMPK"/>
    <property type="match status" value="1"/>
</dbReference>
<dbReference type="Gene3D" id="3.30.63.10">
    <property type="entry name" value="Guanylate Kinase phosphate binding domain"/>
    <property type="match status" value="1"/>
</dbReference>
<dbReference type="GO" id="GO:0004385">
    <property type="term" value="F:GMP kinase activity"/>
    <property type="evidence" value="ECO:0007669"/>
    <property type="project" value="UniProtKB-EC"/>
</dbReference>
<evidence type="ECO:0000256" key="2">
    <source>
        <dbReference type="ARBA" id="ARBA00012961"/>
    </source>
</evidence>
<reference evidence="8" key="1">
    <citation type="journal article" date="2019" name="G3 (Bethesda)">
        <title>Genome Assemblies of Two Rare Opportunistic Yeast Pathogens: Diutina rugosa (syn. Candida rugosa) and Trichomonascus ciferrii (syn. Candida ciferrii).</title>
        <authorList>
            <person name="Mixao V."/>
            <person name="Saus E."/>
            <person name="Hansen A.P."/>
            <person name="Lass-Florl C."/>
            <person name="Gabaldon T."/>
        </authorList>
    </citation>
    <scope>NUCLEOTIDE SEQUENCE</scope>
    <source>
        <strain evidence="8">CBS 4856</strain>
    </source>
</reference>
<dbReference type="FunFam" id="3.30.63.10:FF:000002">
    <property type="entry name" value="Guanylate kinase 1"/>
    <property type="match status" value="1"/>
</dbReference>
<dbReference type="InterPro" id="IPR008145">
    <property type="entry name" value="GK/Ca_channel_bsu"/>
</dbReference>
<evidence type="ECO:0000313" key="9">
    <source>
        <dbReference type="Proteomes" id="UP000761534"/>
    </source>
</evidence>
<dbReference type="OrthoDB" id="6334211at2759"/>
<dbReference type="Proteomes" id="UP000761534">
    <property type="component" value="Unassembled WGS sequence"/>
</dbReference>
<dbReference type="GO" id="GO:0005524">
    <property type="term" value="F:ATP binding"/>
    <property type="evidence" value="ECO:0007669"/>
    <property type="project" value="UniProtKB-KW"/>
</dbReference>
<dbReference type="SMART" id="SM00072">
    <property type="entry name" value="GuKc"/>
    <property type="match status" value="1"/>
</dbReference>
<feature type="domain" description="Guanylate kinase-like" evidence="7">
    <location>
        <begin position="2"/>
        <end position="191"/>
    </location>
</feature>
<dbReference type="PROSITE" id="PS00856">
    <property type="entry name" value="GUANYLATE_KINASE_1"/>
    <property type="match status" value="1"/>
</dbReference>